<dbReference type="GO" id="GO:0006772">
    <property type="term" value="P:thiamine metabolic process"/>
    <property type="evidence" value="ECO:0007669"/>
    <property type="project" value="InterPro"/>
</dbReference>
<comment type="caution">
    <text evidence="12">The sequence shown here is derived from an EMBL/GenBank/DDBJ whole genome shotgun (WGS) entry which is preliminary data.</text>
</comment>
<dbReference type="Proteomes" id="UP001274896">
    <property type="component" value="Unassembled WGS sequence"/>
</dbReference>
<dbReference type="Gene3D" id="3.40.50.10240">
    <property type="entry name" value="Thiamin pyrophosphokinase, catalytic domain"/>
    <property type="match status" value="1"/>
</dbReference>
<evidence type="ECO:0000259" key="11">
    <source>
        <dbReference type="PROSITE" id="PS50878"/>
    </source>
</evidence>
<dbReference type="SUPFAM" id="SSF63999">
    <property type="entry name" value="Thiamin pyrophosphokinase, catalytic domain"/>
    <property type="match status" value="1"/>
</dbReference>
<dbReference type="AlphaFoldDB" id="A0AAE0Q8C7"/>
<dbReference type="PANTHER" id="PTHR13622">
    <property type="entry name" value="THIAMIN PYROPHOSPHOKINASE"/>
    <property type="match status" value="1"/>
</dbReference>
<dbReference type="InterPro" id="IPR000477">
    <property type="entry name" value="RT_dom"/>
</dbReference>
<evidence type="ECO:0000313" key="13">
    <source>
        <dbReference type="Proteomes" id="UP001274896"/>
    </source>
</evidence>
<keyword evidence="13" id="KW-1185">Reference proteome</keyword>
<dbReference type="Pfam" id="PF00078">
    <property type="entry name" value="RVT_1"/>
    <property type="match status" value="1"/>
</dbReference>
<dbReference type="InterPro" id="IPR043502">
    <property type="entry name" value="DNA/RNA_pol_sf"/>
</dbReference>
<dbReference type="SUPFAM" id="SSF63862">
    <property type="entry name" value="Thiamin pyrophosphokinase, substrate-binding domain"/>
    <property type="match status" value="1"/>
</dbReference>
<name>A0AAE0Q8C7_9TELE</name>
<keyword evidence="4" id="KW-0808">Transferase</keyword>
<comment type="function">
    <text evidence="9">Catalyzes the phosphorylation of thiamine to thiamine pyrophosphate (TPP) utilizing UTP and therefore links the biosynthesis of TPP to pyrimidines metabolism. By producing thiamine pyrophosphate, a cofactor of the mitochondrial pyruvate dehydrogenase indirectly regulates pyruvate oxidation and lipogenesis. Although it can also catalyze thiamine phosphorylation using ATP and CTP in vitro, it does so with significantly lower efficiency and without physiological relevance evidence.</text>
</comment>
<feature type="domain" description="Reverse transcriptase" evidence="11">
    <location>
        <begin position="193"/>
        <end position="433"/>
    </location>
</feature>
<dbReference type="InterPro" id="IPR006282">
    <property type="entry name" value="Thi_PPkinase"/>
</dbReference>
<comment type="similarity">
    <text evidence="2">Belongs to the thiamine pyrophosphokinase family.</text>
</comment>
<dbReference type="InterPro" id="IPR007373">
    <property type="entry name" value="Thiamin_PyroPKinase_B1-bd"/>
</dbReference>
<evidence type="ECO:0000256" key="5">
    <source>
        <dbReference type="ARBA" id="ARBA00022741"/>
    </source>
</evidence>
<evidence type="ECO:0000313" key="12">
    <source>
        <dbReference type="EMBL" id="KAK3515609.1"/>
    </source>
</evidence>
<evidence type="ECO:0000256" key="6">
    <source>
        <dbReference type="ARBA" id="ARBA00022777"/>
    </source>
</evidence>
<dbReference type="PROSITE" id="PS50878">
    <property type="entry name" value="RT_POL"/>
    <property type="match status" value="1"/>
</dbReference>
<keyword evidence="6" id="KW-0418">Kinase</keyword>
<dbReference type="SUPFAM" id="SSF56672">
    <property type="entry name" value="DNA/RNA polymerases"/>
    <property type="match status" value="1"/>
</dbReference>
<dbReference type="EMBL" id="JAUCMX010000020">
    <property type="protein sequence ID" value="KAK3515609.1"/>
    <property type="molecule type" value="Genomic_DNA"/>
</dbReference>
<dbReference type="GO" id="GO:0004788">
    <property type="term" value="F:thiamine diphosphokinase activity"/>
    <property type="evidence" value="ECO:0007669"/>
    <property type="project" value="InterPro"/>
</dbReference>
<dbReference type="SMART" id="SM00983">
    <property type="entry name" value="TPK_B1_binding"/>
    <property type="match status" value="1"/>
</dbReference>
<reference evidence="12" key="1">
    <citation type="submission" date="2023-06" db="EMBL/GenBank/DDBJ databases">
        <title>Male Hemibagrus guttatus genome.</title>
        <authorList>
            <person name="Bian C."/>
        </authorList>
    </citation>
    <scope>NUCLEOTIDE SEQUENCE</scope>
    <source>
        <strain evidence="12">Male_cb2023</strain>
        <tissue evidence="12">Muscle</tissue>
    </source>
</reference>
<evidence type="ECO:0000256" key="9">
    <source>
        <dbReference type="ARBA" id="ARBA00055888"/>
    </source>
</evidence>
<evidence type="ECO:0000256" key="10">
    <source>
        <dbReference type="ARBA" id="ARBA00074758"/>
    </source>
</evidence>
<gene>
    <name evidence="12" type="ORF">QTP70_024832</name>
</gene>
<evidence type="ECO:0000256" key="3">
    <source>
        <dbReference type="ARBA" id="ARBA00011738"/>
    </source>
</evidence>
<evidence type="ECO:0000256" key="7">
    <source>
        <dbReference type="ARBA" id="ARBA00022840"/>
    </source>
</evidence>
<evidence type="ECO:0000256" key="8">
    <source>
        <dbReference type="ARBA" id="ARBA00050898"/>
    </source>
</evidence>
<dbReference type="Pfam" id="PF04265">
    <property type="entry name" value="TPK_B1_binding"/>
    <property type="match status" value="1"/>
</dbReference>
<dbReference type="InterPro" id="IPR007371">
    <property type="entry name" value="TPK_catalytic"/>
</dbReference>
<evidence type="ECO:0000256" key="2">
    <source>
        <dbReference type="ARBA" id="ARBA00006785"/>
    </source>
</evidence>
<sequence length="442" mass="49449">MDEEFTPLDCLLSTGTQKIGLVILNQPLEPHFLHALWNKAVIRACADGGANHLYQVTEGQRENFLPDYISGDFDSITPEVKNFYSEKKCRLILTADQDLTDFTKCLVLMLKEIKERRVQVDTIVTLGGLGGRFDQTMATLETLFHIQKMSEIPVVVIQGSSLACLLREGKKHRLYVNTGLESEWCGMIPVGGSCITSTSGLKWNLTNQVLEFGKLVSTSNTYEQLDAKDERKPVTISTDRPLLWTMGQQRMPFPLLFIELSSTWTITIHTLFIDFSSAFNTVIPSKLIAKLSDLSICTSLCSWIMDCLTNRPQSEGLGNHISSTLILNTGIPQGYVLSPLLYSLFTQDCLPRHNSKIFIKYTDDTTVVGQISNNNESAYREESQSLSAWCSVKNLTLNATKTKELIVDFRKPSSSRHPTIHINESEVELSVSLGIHISEDLS</sequence>
<dbReference type="FunFam" id="3.40.50.10240:FF:000004">
    <property type="entry name" value="Thiamin pyrophosphokinase 1"/>
    <property type="match status" value="1"/>
</dbReference>
<keyword evidence="5" id="KW-0547">Nucleotide-binding</keyword>
<keyword evidence="7" id="KW-0067">ATP-binding</keyword>
<accession>A0AAE0Q8C7</accession>
<comment type="subunit">
    <text evidence="3">Homodimer.</text>
</comment>
<dbReference type="InterPro" id="IPR036759">
    <property type="entry name" value="TPK_catalytic_sf"/>
</dbReference>
<evidence type="ECO:0000256" key="4">
    <source>
        <dbReference type="ARBA" id="ARBA00022679"/>
    </source>
</evidence>
<dbReference type="GO" id="GO:0016301">
    <property type="term" value="F:kinase activity"/>
    <property type="evidence" value="ECO:0007669"/>
    <property type="project" value="UniProtKB-KW"/>
</dbReference>
<dbReference type="GO" id="GO:0009229">
    <property type="term" value="P:thiamine diphosphate biosynthetic process"/>
    <property type="evidence" value="ECO:0007669"/>
    <property type="project" value="InterPro"/>
</dbReference>
<evidence type="ECO:0000256" key="1">
    <source>
        <dbReference type="ARBA" id="ARBA00005078"/>
    </source>
</evidence>
<dbReference type="FunFam" id="2.60.120.320:FF:000002">
    <property type="entry name" value="Thiamine pyrophosphokinase"/>
    <property type="match status" value="1"/>
</dbReference>
<protein>
    <recommendedName>
        <fullName evidence="10">Thiamine pyrophosphokinase 1</fullName>
    </recommendedName>
</protein>
<dbReference type="Pfam" id="PF04263">
    <property type="entry name" value="TPK_catalytic"/>
    <property type="match status" value="1"/>
</dbReference>
<comment type="pathway">
    <text evidence="1">Cofactor biosynthesis; thiamine diphosphate biosynthesis; thiamine diphosphate from thiamine: step 1/1.</text>
</comment>
<dbReference type="NCBIfam" id="TIGR01378">
    <property type="entry name" value="thi_PPkinase"/>
    <property type="match status" value="1"/>
</dbReference>
<organism evidence="12 13">
    <name type="scientific">Hemibagrus guttatus</name>
    <dbReference type="NCBI Taxonomy" id="175788"/>
    <lineage>
        <taxon>Eukaryota</taxon>
        <taxon>Metazoa</taxon>
        <taxon>Chordata</taxon>
        <taxon>Craniata</taxon>
        <taxon>Vertebrata</taxon>
        <taxon>Euteleostomi</taxon>
        <taxon>Actinopterygii</taxon>
        <taxon>Neopterygii</taxon>
        <taxon>Teleostei</taxon>
        <taxon>Ostariophysi</taxon>
        <taxon>Siluriformes</taxon>
        <taxon>Bagridae</taxon>
        <taxon>Hemibagrus</taxon>
    </lineage>
</organism>
<dbReference type="GO" id="GO:0030975">
    <property type="term" value="F:thiamine binding"/>
    <property type="evidence" value="ECO:0007669"/>
    <property type="project" value="InterPro"/>
</dbReference>
<dbReference type="GO" id="GO:0005524">
    <property type="term" value="F:ATP binding"/>
    <property type="evidence" value="ECO:0007669"/>
    <property type="project" value="UniProtKB-KW"/>
</dbReference>
<proteinExistence type="inferred from homology"/>
<dbReference type="CDD" id="cd07995">
    <property type="entry name" value="TPK"/>
    <property type="match status" value="1"/>
</dbReference>
<dbReference type="Gene3D" id="2.60.120.320">
    <property type="entry name" value="Thiamin pyrophosphokinase, thiamin-binding domain"/>
    <property type="match status" value="1"/>
</dbReference>
<dbReference type="PANTHER" id="PTHR13622:SF8">
    <property type="entry name" value="THIAMIN PYROPHOSPHOKINASE 1"/>
    <property type="match status" value="1"/>
</dbReference>
<dbReference type="InterPro" id="IPR036371">
    <property type="entry name" value="TPK_B1-bd_sf"/>
</dbReference>
<comment type="catalytic activity">
    <reaction evidence="8">
        <text>thiamine + UTP = thiamine diphosphate + UMP + H(+)</text>
        <dbReference type="Rhea" id="RHEA:79423"/>
        <dbReference type="ChEBI" id="CHEBI:15378"/>
        <dbReference type="ChEBI" id="CHEBI:18385"/>
        <dbReference type="ChEBI" id="CHEBI:46398"/>
        <dbReference type="ChEBI" id="CHEBI:57865"/>
        <dbReference type="ChEBI" id="CHEBI:58937"/>
    </reaction>
    <physiologicalReaction direction="left-to-right" evidence="8">
        <dbReference type="Rhea" id="RHEA:79424"/>
    </physiologicalReaction>
</comment>